<dbReference type="PANTHER" id="PTHR24023:SF1112">
    <property type="entry name" value="COL_CUTICLE_N DOMAIN-CONTAINING PROTEIN-RELATED"/>
    <property type="match status" value="1"/>
</dbReference>
<comment type="caution">
    <text evidence="2">The sequence shown here is derived from an EMBL/GenBank/DDBJ whole genome shotgun (WGS) entry which is preliminary data.</text>
</comment>
<dbReference type="AlphaFoldDB" id="A0A1Y3UB67"/>
<organism evidence="2 3">
    <name type="scientific">Enorma massiliensis</name>
    <dbReference type="NCBI Taxonomy" id="1472761"/>
    <lineage>
        <taxon>Bacteria</taxon>
        <taxon>Bacillati</taxon>
        <taxon>Actinomycetota</taxon>
        <taxon>Coriobacteriia</taxon>
        <taxon>Coriobacteriales</taxon>
        <taxon>Coriobacteriaceae</taxon>
        <taxon>Enorma</taxon>
    </lineage>
</organism>
<dbReference type="EMBL" id="NFHO01000007">
    <property type="protein sequence ID" value="OUN42590.1"/>
    <property type="molecule type" value="Genomic_DNA"/>
</dbReference>
<dbReference type="GO" id="GO:0030198">
    <property type="term" value="P:extracellular matrix organization"/>
    <property type="evidence" value="ECO:0007669"/>
    <property type="project" value="TreeGrafter"/>
</dbReference>
<dbReference type="GO" id="GO:0005615">
    <property type="term" value="C:extracellular space"/>
    <property type="evidence" value="ECO:0007669"/>
    <property type="project" value="TreeGrafter"/>
</dbReference>
<dbReference type="Gene3D" id="1.20.5.320">
    <property type="entry name" value="6-Phosphogluconate Dehydrogenase, domain 3"/>
    <property type="match status" value="1"/>
</dbReference>
<reference evidence="3" key="1">
    <citation type="submission" date="2017-04" db="EMBL/GenBank/DDBJ databases">
        <title>Function of individual gut microbiota members based on whole genome sequencing of pure cultures obtained from chicken caecum.</title>
        <authorList>
            <person name="Medvecky M."/>
            <person name="Cejkova D."/>
            <person name="Polansky O."/>
            <person name="Karasova D."/>
            <person name="Kubasova T."/>
            <person name="Cizek A."/>
            <person name="Rychlik I."/>
        </authorList>
    </citation>
    <scope>NUCLEOTIDE SEQUENCE [LARGE SCALE GENOMIC DNA]</scope>
    <source>
        <strain evidence="3">An70</strain>
    </source>
</reference>
<accession>A0A1Y3UB67</accession>
<protein>
    <recommendedName>
        <fullName evidence="4">Collagen-like protein</fullName>
    </recommendedName>
</protein>
<evidence type="ECO:0000256" key="1">
    <source>
        <dbReference type="SAM" id="MobiDB-lite"/>
    </source>
</evidence>
<sequence>MADEETFALAGDGLYEVTWDGADAPLRMPLLASPADARGRGMDLSVVRGGEAVDLTGATAYLLWRHREARARGCEPFEAVDAEHGRFRVFWPASMACAEGTVDAQVVVCGGDEAISSAPFAVRVAAALGGVEGSGGDGYSMFLEAIRKFEEADELIDDAVEKAQQAASAAIAAATAAATAATEAKDDLLAAAERGDFDGEPGAAGADGQDGVSPTAKVEQTEAGALITVTDASGTTTATLAHGQKGDALTFDDLTEEQVAALRGEKGDTGDAFEYSDFTPEQLEALRGPAGADGADGADGISPQVFFVSYPEDEGIKIQIWDHQHAEARVIRHGTSCTHSWDGTVLTVTSASGTSSADLAGPKGDKGDPGEAFSYSDFTAEQLEALRGPAGADGADGENGADGADGADADIVGATATVDGSTGTPAVTVTMGGTPGARTFAFAFSGLKGEAGEPGPQGEPGADGAPGSAPDLSAYATKAYVDQAIEDLDDLSEMEF</sequence>
<keyword evidence="3" id="KW-1185">Reference proteome</keyword>
<dbReference type="InterPro" id="IPR050149">
    <property type="entry name" value="Collagen_superfamily"/>
</dbReference>
<feature type="region of interest" description="Disordered" evidence="1">
    <location>
        <begin position="388"/>
        <end position="408"/>
    </location>
</feature>
<evidence type="ECO:0000313" key="2">
    <source>
        <dbReference type="EMBL" id="OUN42590.1"/>
    </source>
</evidence>
<evidence type="ECO:0000313" key="3">
    <source>
        <dbReference type="Proteomes" id="UP000196560"/>
    </source>
</evidence>
<feature type="region of interest" description="Disordered" evidence="1">
    <location>
        <begin position="195"/>
        <end position="214"/>
    </location>
</feature>
<evidence type="ECO:0008006" key="4">
    <source>
        <dbReference type="Google" id="ProtNLM"/>
    </source>
</evidence>
<dbReference type="PANTHER" id="PTHR24023">
    <property type="entry name" value="COLLAGEN ALPHA"/>
    <property type="match status" value="1"/>
</dbReference>
<dbReference type="GO" id="GO:0030020">
    <property type="term" value="F:extracellular matrix structural constituent conferring tensile strength"/>
    <property type="evidence" value="ECO:0007669"/>
    <property type="project" value="TreeGrafter"/>
</dbReference>
<feature type="region of interest" description="Disordered" evidence="1">
    <location>
        <begin position="352"/>
        <end position="373"/>
    </location>
</feature>
<dbReference type="RefSeq" id="WP_204206805.1">
    <property type="nucleotide sequence ID" value="NZ_NFHO01000007.1"/>
</dbReference>
<dbReference type="GO" id="GO:0031012">
    <property type="term" value="C:extracellular matrix"/>
    <property type="evidence" value="ECO:0007669"/>
    <property type="project" value="TreeGrafter"/>
</dbReference>
<proteinExistence type="predicted"/>
<name>A0A1Y3UB67_9ACTN</name>
<feature type="region of interest" description="Disordered" evidence="1">
    <location>
        <begin position="447"/>
        <end position="472"/>
    </location>
</feature>
<gene>
    <name evidence="2" type="ORF">B5G21_07100</name>
</gene>
<dbReference type="Proteomes" id="UP000196560">
    <property type="component" value="Unassembled WGS sequence"/>
</dbReference>
<feature type="compositionally biased region" description="Low complexity" evidence="1">
    <location>
        <begin position="453"/>
        <end position="467"/>
    </location>
</feature>